<keyword evidence="5 6" id="KW-0472">Membrane</keyword>
<dbReference type="InterPro" id="IPR027379">
    <property type="entry name" value="CLS_N"/>
</dbReference>
<evidence type="ECO:0000259" key="7">
    <source>
        <dbReference type="Pfam" id="PF13396"/>
    </source>
</evidence>
<protein>
    <recommendedName>
        <fullName evidence="7">Cardiolipin synthase N-terminal domain-containing protein</fullName>
    </recommendedName>
</protein>
<dbReference type="Pfam" id="PF13396">
    <property type="entry name" value="PLDc_N"/>
    <property type="match status" value="1"/>
</dbReference>
<reference evidence="9" key="1">
    <citation type="journal article" date="2019" name="Int. J. Syst. Evol. Microbiol.">
        <title>The Global Catalogue of Microorganisms (GCM) 10K type strain sequencing project: providing services to taxonomists for standard genome sequencing and annotation.</title>
        <authorList>
            <consortium name="The Broad Institute Genomics Platform"/>
            <consortium name="The Broad Institute Genome Sequencing Center for Infectious Disease"/>
            <person name="Wu L."/>
            <person name="Ma J."/>
        </authorList>
    </citation>
    <scope>NUCLEOTIDE SEQUENCE [LARGE SCALE GENOMIC DNA]</scope>
    <source>
        <strain evidence="9">JCM 16548</strain>
    </source>
</reference>
<evidence type="ECO:0000256" key="6">
    <source>
        <dbReference type="SAM" id="Phobius"/>
    </source>
</evidence>
<dbReference type="Proteomes" id="UP001500051">
    <property type="component" value="Unassembled WGS sequence"/>
</dbReference>
<keyword evidence="2" id="KW-1003">Cell membrane</keyword>
<keyword evidence="9" id="KW-1185">Reference proteome</keyword>
<evidence type="ECO:0000256" key="5">
    <source>
        <dbReference type="ARBA" id="ARBA00023136"/>
    </source>
</evidence>
<comment type="subcellular location">
    <subcellularLocation>
        <location evidence="1">Cell membrane</location>
        <topology evidence="1">Multi-pass membrane protein</topology>
    </subcellularLocation>
</comment>
<organism evidence="8 9">
    <name type="scientific">Microlunatus aurantiacus</name>
    <dbReference type="NCBI Taxonomy" id="446786"/>
    <lineage>
        <taxon>Bacteria</taxon>
        <taxon>Bacillati</taxon>
        <taxon>Actinomycetota</taxon>
        <taxon>Actinomycetes</taxon>
        <taxon>Propionibacteriales</taxon>
        <taxon>Propionibacteriaceae</taxon>
        <taxon>Microlunatus</taxon>
    </lineage>
</organism>
<name>A0ABP7E3Z5_9ACTN</name>
<evidence type="ECO:0000313" key="9">
    <source>
        <dbReference type="Proteomes" id="UP001500051"/>
    </source>
</evidence>
<evidence type="ECO:0000313" key="8">
    <source>
        <dbReference type="EMBL" id="GAA3713021.1"/>
    </source>
</evidence>
<feature type="transmembrane region" description="Helical" evidence="6">
    <location>
        <begin position="47"/>
        <end position="66"/>
    </location>
</feature>
<keyword evidence="3 6" id="KW-0812">Transmembrane</keyword>
<accession>A0ABP7E3Z5</accession>
<evidence type="ECO:0000256" key="1">
    <source>
        <dbReference type="ARBA" id="ARBA00004651"/>
    </source>
</evidence>
<evidence type="ECO:0000256" key="2">
    <source>
        <dbReference type="ARBA" id="ARBA00022475"/>
    </source>
</evidence>
<evidence type="ECO:0000256" key="3">
    <source>
        <dbReference type="ARBA" id="ARBA00022692"/>
    </source>
</evidence>
<keyword evidence="4 6" id="KW-1133">Transmembrane helix</keyword>
<dbReference type="EMBL" id="BAAAYX010000014">
    <property type="protein sequence ID" value="GAA3713021.1"/>
    <property type="molecule type" value="Genomic_DNA"/>
</dbReference>
<gene>
    <name evidence="8" type="ORF">GCM10022204_35060</name>
</gene>
<feature type="domain" description="Cardiolipin synthase N-terminal" evidence="7">
    <location>
        <begin position="26"/>
        <end position="68"/>
    </location>
</feature>
<sequence length="69" mass="7465">MEKNWKDLTGTQQAGVGLLGVVQLGLLVAAQIDLTRRSDAEVNGPKALWRAVTLINFVGPLAYFAVGRR</sequence>
<proteinExistence type="predicted"/>
<feature type="transmembrane region" description="Helical" evidence="6">
    <location>
        <begin position="14"/>
        <end position="35"/>
    </location>
</feature>
<evidence type="ECO:0000256" key="4">
    <source>
        <dbReference type="ARBA" id="ARBA00022989"/>
    </source>
</evidence>
<dbReference type="RefSeq" id="WP_344813746.1">
    <property type="nucleotide sequence ID" value="NZ_BAAAYX010000014.1"/>
</dbReference>
<comment type="caution">
    <text evidence="8">The sequence shown here is derived from an EMBL/GenBank/DDBJ whole genome shotgun (WGS) entry which is preliminary data.</text>
</comment>